<keyword evidence="6" id="KW-0732">Signal</keyword>
<keyword evidence="9" id="KW-1185">Reference proteome</keyword>
<dbReference type="PROSITE" id="PS51762">
    <property type="entry name" value="GH16_2"/>
    <property type="match status" value="1"/>
</dbReference>
<protein>
    <recommendedName>
        <fullName evidence="6">Xyloglucan endotransglucosylase/hydrolase</fullName>
        <ecNumber evidence="6">2.4.1.207</ecNumber>
    </recommendedName>
</protein>
<comment type="PTM">
    <text evidence="6">Contains at least one intrachain disulfide bond essential for its enzymatic activity.</text>
</comment>
<gene>
    <name evidence="8" type="ORF">LSAT_V11C200064930</name>
</gene>
<dbReference type="Gene3D" id="2.60.120.200">
    <property type="match status" value="1"/>
</dbReference>
<dbReference type="GO" id="GO:0071555">
    <property type="term" value="P:cell wall organization"/>
    <property type="evidence" value="ECO:0007669"/>
    <property type="project" value="UniProtKB-KW"/>
</dbReference>
<organism evidence="8 9">
    <name type="scientific">Lactuca sativa</name>
    <name type="common">Garden lettuce</name>
    <dbReference type="NCBI Taxonomy" id="4236"/>
    <lineage>
        <taxon>Eukaryota</taxon>
        <taxon>Viridiplantae</taxon>
        <taxon>Streptophyta</taxon>
        <taxon>Embryophyta</taxon>
        <taxon>Tracheophyta</taxon>
        <taxon>Spermatophyta</taxon>
        <taxon>Magnoliopsida</taxon>
        <taxon>eudicotyledons</taxon>
        <taxon>Gunneridae</taxon>
        <taxon>Pentapetalae</taxon>
        <taxon>asterids</taxon>
        <taxon>campanulids</taxon>
        <taxon>Asterales</taxon>
        <taxon>Asteraceae</taxon>
        <taxon>Cichorioideae</taxon>
        <taxon>Cichorieae</taxon>
        <taxon>Lactucinae</taxon>
        <taxon>Lactuca</taxon>
    </lineage>
</organism>
<dbReference type="Proteomes" id="UP000235145">
    <property type="component" value="Unassembled WGS sequence"/>
</dbReference>
<keyword evidence="6" id="KW-0134">Cell wall</keyword>
<dbReference type="SUPFAM" id="SSF49899">
    <property type="entry name" value="Concanavalin A-like lectins/glucanases"/>
    <property type="match status" value="1"/>
</dbReference>
<evidence type="ECO:0000256" key="2">
    <source>
        <dbReference type="ARBA" id="ARBA00022801"/>
    </source>
</evidence>
<evidence type="ECO:0000256" key="4">
    <source>
        <dbReference type="ARBA" id="ARBA00023295"/>
    </source>
</evidence>
<keyword evidence="4 6" id="KW-0326">Glycosidase</keyword>
<sequence length="293" mass="34030">MGLHLWMITKMMFILSKVIFLLRVSDATQNASFDENYKIIWGNQHVQLLNQGREVQLSLDKSSGAGFGSKLYFGSGFFQMKIKLPTKDSGGIVTAFYLFLNTTVHEEMDFEFLGNRPGKPVILQTNVFTNGLGGREQKFSLWFDPGADFHYYKLLWNDHQVVYAFFVDDTPIRVYKNNIIRGVGYPNHTLQVITSFWDGSSWATDGGRTKVNYSNAPFHVNFQDFKINGCISLPNSPNKDCASQKYWWNNKKYWQLNPQQLKSLEDVRKKYMKYDYCTDKSRYPTPRQECSEK</sequence>
<evidence type="ECO:0000256" key="1">
    <source>
        <dbReference type="ARBA" id="ARBA00022679"/>
    </source>
</evidence>
<comment type="similarity">
    <text evidence="6">Belongs to the glycosyl hydrolase 16 family.</text>
</comment>
<feature type="domain" description="GH16" evidence="7">
    <location>
        <begin position="4"/>
        <end position="222"/>
    </location>
</feature>
<feature type="chain" id="PRO_5040540634" description="Xyloglucan endotransglucosylase/hydrolase" evidence="6">
    <location>
        <begin position="28"/>
        <end position="293"/>
    </location>
</feature>
<dbReference type="GO" id="GO:0048046">
    <property type="term" value="C:apoplast"/>
    <property type="evidence" value="ECO:0007669"/>
    <property type="project" value="UniProtKB-SubCell"/>
</dbReference>
<dbReference type="AlphaFoldDB" id="A0A9R1XMD8"/>
<evidence type="ECO:0000256" key="5">
    <source>
        <dbReference type="PIRSR" id="PIRSR005604-1"/>
    </source>
</evidence>
<proteinExistence type="inferred from homology"/>
<evidence type="ECO:0000256" key="3">
    <source>
        <dbReference type="ARBA" id="ARBA00023157"/>
    </source>
</evidence>
<evidence type="ECO:0000259" key="7">
    <source>
        <dbReference type="PROSITE" id="PS51762"/>
    </source>
</evidence>
<dbReference type="PIRSF" id="PIRSF005604">
    <property type="entry name" value="XET"/>
    <property type="match status" value="1"/>
</dbReference>
<feature type="signal peptide" evidence="6">
    <location>
        <begin position="1"/>
        <end position="27"/>
    </location>
</feature>
<dbReference type="InterPro" id="IPR044791">
    <property type="entry name" value="Beta-glucanase/XTH"/>
</dbReference>
<dbReference type="GO" id="GO:0010411">
    <property type="term" value="P:xyloglucan metabolic process"/>
    <property type="evidence" value="ECO:0007669"/>
    <property type="project" value="InterPro"/>
</dbReference>
<dbReference type="InterPro" id="IPR016455">
    <property type="entry name" value="XTH"/>
</dbReference>
<reference evidence="8 9" key="1">
    <citation type="journal article" date="2017" name="Nat. Commun.">
        <title>Genome assembly with in vitro proximity ligation data and whole-genome triplication in lettuce.</title>
        <authorList>
            <person name="Reyes-Chin-Wo S."/>
            <person name="Wang Z."/>
            <person name="Yang X."/>
            <person name="Kozik A."/>
            <person name="Arikit S."/>
            <person name="Song C."/>
            <person name="Xia L."/>
            <person name="Froenicke L."/>
            <person name="Lavelle D.O."/>
            <person name="Truco M.J."/>
            <person name="Xia R."/>
            <person name="Zhu S."/>
            <person name="Xu C."/>
            <person name="Xu H."/>
            <person name="Xu X."/>
            <person name="Cox K."/>
            <person name="Korf I."/>
            <person name="Meyers B.C."/>
            <person name="Michelmore R.W."/>
        </authorList>
    </citation>
    <scope>NUCLEOTIDE SEQUENCE [LARGE SCALE GENOMIC DNA]</scope>
    <source>
        <strain evidence="9">cv. Salinas</strain>
        <tissue evidence="8">Seedlings</tissue>
    </source>
</reference>
<comment type="subcellular location">
    <subcellularLocation>
        <location evidence="6">Secreted</location>
        <location evidence="6">Cell wall</location>
    </subcellularLocation>
    <subcellularLocation>
        <location evidence="6">Secreted</location>
        <location evidence="6">Extracellular space</location>
        <location evidence="6">Apoplast</location>
    </subcellularLocation>
</comment>
<evidence type="ECO:0000313" key="9">
    <source>
        <dbReference type="Proteomes" id="UP000235145"/>
    </source>
</evidence>
<keyword evidence="6" id="KW-0964">Secreted</keyword>
<keyword evidence="6" id="KW-0961">Cell wall biogenesis/degradation</keyword>
<dbReference type="InterPro" id="IPR000757">
    <property type="entry name" value="Beta-glucanase-like"/>
</dbReference>
<keyword evidence="3" id="KW-1015">Disulfide bond</keyword>
<evidence type="ECO:0000313" key="8">
    <source>
        <dbReference type="EMBL" id="KAJ0220240.1"/>
    </source>
</evidence>
<feature type="active site" description="Nucleophile" evidence="5">
    <location>
        <position position="107"/>
    </location>
</feature>
<comment type="function">
    <text evidence="6">Catalyzes xyloglucan endohydrolysis (XEH) and/or endotransglycosylation (XET). Cleaves and religates xyloglucan polymers, an essential constituent of the primary cell wall, and thereby participates in cell wall construction of growing tissues.</text>
</comment>
<evidence type="ECO:0000256" key="6">
    <source>
        <dbReference type="RuleBase" id="RU361120"/>
    </source>
</evidence>
<name>A0A9R1XMD8_LACSA</name>
<comment type="caution">
    <text evidence="8">The sequence shown here is derived from an EMBL/GenBank/DDBJ whole genome shotgun (WGS) entry which is preliminary data.</text>
</comment>
<dbReference type="InterPro" id="IPR010713">
    <property type="entry name" value="XET_C"/>
</dbReference>
<accession>A0A9R1XMD8</accession>
<dbReference type="GO" id="GO:0016762">
    <property type="term" value="F:xyloglucan:xyloglucosyl transferase activity"/>
    <property type="evidence" value="ECO:0007669"/>
    <property type="project" value="UniProtKB-EC"/>
</dbReference>
<dbReference type="CDD" id="cd02176">
    <property type="entry name" value="GH16_XET"/>
    <property type="match status" value="1"/>
</dbReference>
<keyword evidence="6" id="KW-0052">Apoplast</keyword>
<feature type="active site" description="Proton donor" evidence="5">
    <location>
        <position position="111"/>
    </location>
</feature>
<dbReference type="EMBL" id="NBSK02000002">
    <property type="protein sequence ID" value="KAJ0220240.1"/>
    <property type="molecule type" value="Genomic_DNA"/>
</dbReference>
<keyword evidence="1 6" id="KW-0808">Transferase</keyword>
<dbReference type="EC" id="2.4.1.207" evidence="6"/>
<dbReference type="Pfam" id="PF06955">
    <property type="entry name" value="XET_C"/>
    <property type="match status" value="1"/>
</dbReference>
<dbReference type="GO" id="GO:0004553">
    <property type="term" value="F:hydrolase activity, hydrolyzing O-glycosyl compounds"/>
    <property type="evidence" value="ECO:0007669"/>
    <property type="project" value="InterPro"/>
</dbReference>
<dbReference type="Pfam" id="PF00722">
    <property type="entry name" value="Glyco_hydro_16"/>
    <property type="match status" value="1"/>
</dbReference>
<dbReference type="InterPro" id="IPR013320">
    <property type="entry name" value="ConA-like_dom_sf"/>
</dbReference>
<dbReference type="GO" id="GO:0042546">
    <property type="term" value="P:cell wall biogenesis"/>
    <property type="evidence" value="ECO:0007669"/>
    <property type="project" value="InterPro"/>
</dbReference>
<keyword evidence="2 6" id="KW-0378">Hydrolase</keyword>
<dbReference type="PANTHER" id="PTHR31062">
    <property type="entry name" value="XYLOGLUCAN ENDOTRANSGLUCOSYLASE/HYDROLASE PROTEIN 8-RELATED"/>
    <property type="match status" value="1"/>
</dbReference>